<dbReference type="PANTHER" id="PTHR35377">
    <property type="entry name" value="ANTITOXIN VAPB49-RELATED-RELATED"/>
    <property type="match status" value="1"/>
</dbReference>
<reference evidence="3 4" key="1">
    <citation type="submission" date="2020-02" db="EMBL/GenBank/DDBJ databases">
        <title>The whole genome sequence of CPCC 205119.</title>
        <authorList>
            <person name="Jiang Z."/>
        </authorList>
    </citation>
    <scope>NUCLEOTIDE SEQUENCE [LARGE SCALE GENOMIC DNA]</scope>
    <source>
        <strain evidence="3 4">CPCC 205119</strain>
    </source>
</reference>
<sequence>MSDEVVSVYDAETHLSPLLGRVEEGEEVVISRHGRPVARLVPLPGAGRACRATASLAVPVALALLGGLVDVVRDDDAPVLQPAGCPHRPVGHLVFVTVDPRCRACDVPVLPGR</sequence>
<comment type="function">
    <text evidence="2">Antitoxin component of a type II toxin-antitoxin (TA) system.</text>
</comment>
<evidence type="ECO:0000256" key="2">
    <source>
        <dbReference type="RuleBase" id="RU362080"/>
    </source>
</evidence>
<dbReference type="InterPro" id="IPR006442">
    <property type="entry name" value="Antitoxin_Phd/YefM"/>
</dbReference>
<dbReference type="EMBL" id="JAAGWK010000039">
    <property type="protein sequence ID" value="NEL56662.1"/>
    <property type="molecule type" value="Genomic_DNA"/>
</dbReference>
<dbReference type="Pfam" id="PF02604">
    <property type="entry name" value="PhdYeFM_antitox"/>
    <property type="match status" value="1"/>
</dbReference>
<evidence type="ECO:0000313" key="3">
    <source>
        <dbReference type="EMBL" id="NEL56662.1"/>
    </source>
</evidence>
<dbReference type="InterPro" id="IPR051416">
    <property type="entry name" value="phD-YefM_TA_antitoxins"/>
</dbReference>
<organism evidence="3 4">
    <name type="scientific">Goekera deserti</name>
    <dbReference type="NCBI Taxonomy" id="2497753"/>
    <lineage>
        <taxon>Bacteria</taxon>
        <taxon>Bacillati</taxon>
        <taxon>Actinomycetota</taxon>
        <taxon>Actinomycetes</taxon>
        <taxon>Geodermatophilales</taxon>
        <taxon>Geodermatophilaceae</taxon>
        <taxon>Goekera</taxon>
    </lineage>
</organism>
<dbReference type="NCBIfam" id="TIGR01552">
    <property type="entry name" value="phd_fam"/>
    <property type="match status" value="1"/>
</dbReference>
<protein>
    <recommendedName>
        <fullName evidence="2">Antitoxin</fullName>
    </recommendedName>
</protein>
<dbReference type="Gene3D" id="3.40.1620.10">
    <property type="entry name" value="YefM-like domain"/>
    <property type="match status" value="1"/>
</dbReference>
<gene>
    <name evidence="3" type="ORF">G1H19_22085</name>
</gene>
<proteinExistence type="inferred from homology"/>
<keyword evidence="4" id="KW-1185">Reference proteome</keyword>
<comment type="caution">
    <text evidence="3">The sequence shown here is derived from an EMBL/GenBank/DDBJ whole genome shotgun (WGS) entry which is preliminary data.</text>
</comment>
<dbReference type="PANTHER" id="PTHR35377:SF8">
    <property type="entry name" value="ANTITOXIN VAPB22"/>
    <property type="match status" value="1"/>
</dbReference>
<comment type="similarity">
    <text evidence="1 2">Belongs to the phD/YefM antitoxin family.</text>
</comment>
<name>A0A7K3WK11_9ACTN</name>
<dbReference type="AlphaFoldDB" id="A0A7K3WK11"/>
<evidence type="ECO:0000256" key="1">
    <source>
        <dbReference type="ARBA" id="ARBA00009981"/>
    </source>
</evidence>
<accession>A0A7K3WK11</accession>
<dbReference type="Proteomes" id="UP000470470">
    <property type="component" value="Unassembled WGS sequence"/>
</dbReference>
<evidence type="ECO:0000313" key="4">
    <source>
        <dbReference type="Proteomes" id="UP000470470"/>
    </source>
</evidence>
<dbReference type="InterPro" id="IPR036165">
    <property type="entry name" value="YefM-like_sf"/>
</dbReference>
<dbReference type="SUPFAM" id="SSF143120">
    <property type="entry name" value="YefM-like"/>
    <property type="match status" value="1"/>
</dbReference>